<dbReference type="GO" id="GO:0015074">
    <property type="term" value="P:DNA integration"/>
    <property type="evidence" value="ECO:0007669"/>
    <property type="project" value="InterPro"/>
</dbReference>
<dbReference type="Proteomes" id="UP001139494">
    <property type="component" value="Unassembled WGS sequence"/>
</dbReference>
<dbReference type="InterPro" id="IPR013762">
    <property type="entry name" value="Integrase-like_cat_sf"/>
</dbReference>
<dbReference type="GO" id="GO:0003677">
    <property type="term" value="F:DNA binding"/>
    <property type="evidence" value="ECO:0007669"/>
    <property type="project" value="InterPro"/>
</dbReference>
<sequence length="233" mass="26364">MMGCVMIEPNDDQGTIVRWDDHIVPILEHPDIHIRDKALLAVAWESHARLSELQRLTFGDVEDRGDHIAILLTQRNGRERLLTLYGSMPYFKRWVQAEHSVTELLVSNADPLEEAPPETPIWTHLGANKRIHSTLLNEITNRACELADVPTKFTMHDIRRSRAILLAVQLGLRTSALQERFGFGPQKQEAFVKTFEIDGSHEDDGPGSPIKCPDCGAWVPQHQPCLWCGADHE</sequence>
<evidence type="ECO:0000259" key="2">
    <source>
        <dbReference type="Pfam" id="PF00589"/>
    </source>
</evidence>
<dbReference type="GO" id="GO:0006310">
    <property type="term" value="P:DNA recombination"/>
    <property type="evidence" value="ECO:0007669"/>
    <property type="project" value="UniProtKB-KW"/>
</dbReference>
<gene>
    <name evidence="3" type="ORF">KM295_12945</name>
</gene>
<dbReference type="Pfam" id="PF00589">
    <property type="entry name" value="Phage_integrase"/>
    <property type="match status" value="1"/>
</dbReference>
<evidence type="ECO:0000256" key="1">
    <source>
        <dbReference type="ARBA" id="ARBA00023172"/>
    </source>
</evidence>
<protein>
    <submittedName>
        <fullName evidence="3">Site-specific integrase</fullName>
    </submittedName>
</protein>
<evidence type="ECO:0000313" key="4">
    <source>
        <dbReference type="Proteomes" id="UP001139494"/>
    </source>
</evidence>
<reference evidence="3" key="1">
    <citation type="journal article" date="2023" name="Front. Microbiol.">
        <title>Genomic-based phylogenetic and metabolic analyses of the genus Natronomonas, and description of Natronomonas aquatica sp. nov.</title>
        <authorList>
            <person name="Garcia-Roldan A."/>
            <person name="Duran-Viseras A."/>
            <person name="de la Haba R.R."/>
            <person name="Corral P."/>
            <person name="Sanchez-Porro C."/>
            <person name="Ventosa A."/>
        </authorList>
    </citation>
    <scope>NUCLEOTIDE SEQUENCE</scope>
    <source>
        <strain evidence="3">F2-12</strain>
    </source>
</reference>
<evidence type="ECO:0000313" key="3">
    <source>
        <dbReference type="EMBL" id="MCQ4334364.1"/>
    </source>
</evidence>
<dbReference type="SUPFAM" id="SSF56349">
    <property type="entry name" value="DNA breaking-rejoining enzymes"/>
    <property type="match status" value="1"/>
</dbReference>
<dbReference type="Gene3D" id="1.10.443.10">
    <property type="entry name" value="Intergrase catalytic core"/>
    <property type="match status" value="1"/>
</dbReference>
<organism evidence="3 4">
    <name type="scientific">Natronomonas aquatica</name>
    <dbReference type="NCBI Taxonomy" id="2841590"/>
    <lineage>
        <taxon>Archaea</taxon>
        <taxon>Methanobacteriati</taxon>
        <taxon>Methanobacteriota</taxon>
        <taxon>Stenosarchaea group</taxon>
        <taxon>Halobacteria</taxon>
        <taxon>Halobacteriales</taxon>
        <taxon>Natronomonadaceae</taxon>
        <taxon>Natronomonas</taxon>
    </lineage>
</organism>
<dbReference type="AlphaFoldDB" id="A0A9R1D5H3"/>
<accession>A0A9R1D5H3</accession>
<comment type="caution">
    <text evidence="3">The sequence shown here is derived from an EMBL/GenBank/DDBJ whole genome shotgun (WGS) entry which is preliminary data.</text>
</comment>
<dbReference type="RefSeq" id="WP_418904802.1">
    <property type="nucleotide sequence ID" value="NZ_JAHLKM010000023.1"/>
</dbReference>
<dbReference type="InterPro" id="IPR011010">
    <property type="entry name" value="DNA_brk_join_enz"/>
</dbReference>
<feature type="domain" description="Tyr recombinase" evidence="2">
    <location>
        <begin position="26"/>
        <end position="182"/>
    </location>
</feature>
<proteinExistence type="predicted"/>
<dbReference type="EMBL" id="JAHLKM010000023">
    <property type="protein sequence ID" value="MCQ4334364.1"/>
    <property type="molecule type" value="Genomic_DNA"/>
</dbReference>
<name>A0A9R1D5H3_9EURY</name>
<keyword evidence="1" id="KW-0233">DNA recombination</keyword>
<keyword evidence="4" id="KW-1185">Reference proteome</keyword>
<dbReference type="CDD" id="cd00397">
    <property type="entry name" value="DNA_BRE_C"/>
    <property type="match status" value="1"/>
</dbReference>
<dbReference type="InterPro" id="IPR002104">
    <property type="entry name" value="Integrase_catalytic"/>
</dbReference>